<evidence type="ECO:0008006" key="3">
    <source>
        <dbReference type="Google" id="ProtNLM"/>
    </source>
</evidence>
<sequence>MAKHVEAYFRTENDAESAKSSLQKYNIEQEAVEPIPEEADLTPIVPASGSANTGGGTFAFTDLLSTKKDDDAMADKRHLTHVLNFKIPEENYDEALKVIVEHDGHMDQSKL</sequence>
<dbReference type="AlphaFoldDB" id="A0A1I2TFP1"/>
<dbReference type="OrthoDB" id="2607182at2"/>
<accession>A0A1I2TFP1</accession>
<name>A0A1I2TFP1_9BACI</name>
<gene>
    <name evidence="1" type="ORF">SAMN05216353_1694</name>
</gene>
<keyword evidence="2" id="KW-1185">Reference proteome</keyword>
<reference evidence="2" key="1">
    <citation type="submission" date="2016-10" db="EMBL/GenBank/DDBJ databases">
        <authorList>
            <person name="Varghese N."/>
            <person name="Submissions S."/>
        </authorList>
    </citation>
    <scope>NUCLEOTIDE SEQUENCE [LARGE SCALE GENOMIC DNA]</scope>
    <source>
        <strain evidence="2">FP5</strain>
    </source>
</reference>
<dbReference type="Proteomes" id="UP000198897">
    <property type="component" value="Unassembled WGS sequence"/>
</dbReference>
<evidence type="ECO:0000313" key="1">
    <source>
        <dbReference type="EMBL" id="SFG63703.1"/>
    </source>
</evidence>
<dbReference type="RefSeq" id="WP_089754840.1">
    <property type="nucleotide sequence ID" value="NZ_FOOG01000069.1"/>
</dbReference>
<dbReference type="EMBL" id="FOOG01000069">
    <property type="protein sequence ID" value="SFG63703.1"/>
    <property type="molecule type" value="Genomic_DNA"/>
</dbReference>
<protein>
    <recommendedName>
        <fullName evidence="3">Heat induced stress protein YflT</fullName>
    </recommendedName>
</protein>
<proteinExistence type="predicted"/>
<organism evidence="1 2">
    <name type="scientific">Halobacillus alkaliphilus</name>
    <dbReference type="NCBI Taxonomy" id="396056"/>
    <lineage>
        <taxon>Bacteria</taxon>
        <taxon>Bacillati</taxon>
        <taxon>Bacillota</taxon>
        <taxon>Bacilli</taxon>
        <taxon>Bacillales</taxon>
        <taxon>Bacillaceae</taxon>
        <taxon>Halobacillus</taxon>
    </lineage>
</organism>
<evidence type="ECO:0000313" key="2">
    <source>
        <dbReference type="Proteomes" id="UP000198897"/>
    </source>
</evidence>